<dbReference type="Proteomes" id="UP000830671">
    <property type="component" value="Chromosome 7"/>
</dbReference>
<evidence type="ECO:0000313" key="2">
    <source>
        <dbReference type="Proteomes" id="UP000830671"/>
    </source>
</evidence>
<accession>A0A9Q8T289</accession>
<sequence>KIFIKSLIYYSLKLICKIKERGFEIEILYLFYYSLGRKYKILKGKLKYYKYIRRSRFYNTIISII</sequence>
<dbReference type="AlphaFoldDB" id="A0A9Q8T289"/>
<proteinExistence type="predicted"/>
<evidence type="ECO:0000313" key="1">
    <source>
        <dbReference type="EMBL" id="UQC87823.1"/>
    </source>
</evidence>
<dbReference type="EMBL" id="CP019479">
    <property type="protein sequence ID" value="UQC87823.1"/>
    <property type="molecule type" value="Genomic_DNA"/>
</dbReference>
<dbReference type="RefSeq" id="XP_049149429.1">
    <property type="nucleotide sequence ID" value="XM_049292283.1"/>
</dbReference>
<gene>
    <name evidence="1" type="ORF">CLUP02_13344</name>
</gene>
<reference evidence="1" key="1">
    <citation type="journal article" date="2021" name="Mol. Plant Microbe Interact.">
        <title>Complete Genome Sequence of the Plant-Pathogenic Fungus Colletotrichum lupini.</title>
        <authorList>
            <person name="Baroncelli R."/>
            <person name="Pensec F."/>
            <person name="Da Lio D."/>
            <person name="Boufleur T."/>
            <person name="Vicente I."/>
            <person name="Sarrocco S."/>
            <person name="Picot A."/>
            <person name="Baraldi E."/>
            <person name="Sukno S."/>
            <person name="Thon M."/>
            <person name="Le Floch G."/>
        </authorList>
    </citation>
    <scope>NUCLEOTIDE SEQUENCE</scope>
    <source>
        <strain evidence="1">IMI 504893</strain>
    </source>
</reference>
<name>A0A9Q8T289_9PEZI</name>
<protein>
    <submittedName>
        <fullName evidence="1">Uncharacterized protein</fullName>
    </submittedName>
</protein>
<dbReference type="GeneID" id="73347293"/>
<feature type="non-terminal residue" evidence="1">
    <location>
        <position position="1"/>
    </location>
</feature>
<organism evidence="1 2">
    <name type="scientific">Colletotrichum lupini</name>
    <dbReference type="NCBI Taxonomy" id="145971"/>
    <lineage>
        <taxon>Eukaryota</taxon>
        <taxon>Fungi</taxon>
        <taxon>Dikarya</taxon>
        <taxon>Ascomycota</taxon>
        <taxon>Pezizomycotina</taxon>
        <taxon>Sordariomycetes</taxon>
        <taxon>Hypocreomycetidae</taxon>
        <taxon>Glomerellales</taxon>
        <taxon>Glomerellaceae</taxon>
        <taxon>Colletotrichum</taxon>
        <taxon>Colletotrichum acutatum species complex</taxon>
    </lineage>
</organism>
<dbReference type="KEGG" id="clup:CLUP02_13344"/>
<keyword evidence="2" id="KW-1185">Reference proteome</keyword>